<feature type="transmembrane region" description="Helical" evidence="2">
    <location>
        <begin position="407"/>
        <end position="426"/>
    </location>
</feature>
<dbReference type="AlphaFoldDB" id="A0A1N7JW05"/>
<keyword evidence="2" id="KW-0472">Membrane</keyword>
<reference evidence="4" key="1">
    <citation type="submission" date="2017-01" db="EMBL/GenBank/DDBJ databases">
        <authorList>
            <person name="Varghese N."/>
            <person name="Submissions S."/>
        </authorList>
    </citation>
    <scope>NUCLEOTIDE SEQUENCE [LARGE SCALE GENOMIC DNA]</scope>
    <source>
        <strain evidence="4">DSM 29430</strain>
    </source>
</reference>
<keyword evidence="2" id="KW-1133">Transmembrane helix</keyword>
<dbReference type="Proteomes" id="UP000186684">
    <property type="component" value="Unassembled WGS sequence"/>
</dbReference>
<evidence type="ECO:0000313" key="3">
    <source>
        <dbReference type="EMBL" id="SIS53513.1"/>
    </source>
</evidence>
<keyword evidence="1" id="KW-0175">Coiled coil</keyword>
<dbReference type="STRING" id="633194.SAMN05421759_101268"/>
<keyword evidence="4" id="KW-1185">Reference proteome</keyword>
<sequence>MVQFQSREELFAAIRRRLPIMLLIVLIGCIAAVYVAMNKTKLYRATAAVQIESPRIPDADSGRRMSEESVRRIELIRQRMTSTMSLLQVSEEIGLFQPREPGGRMPSRDERLIVLRNAVSVRAESGNFAFSPTVAPFAIIIEVVWEEPEAAAALANGIMTAAIAESRARNLQRAQDALTFFDEEAAEIDSRIIAVEAEIAEFRRANDEALPGSIAALRSQLAALEVSEFEIDRQLAELQVNSDRLREADLARRTELLEDQKRLIVARETEIEAAIARAPEVARDLGVLERQLAALQEQYSIVVQQRGDAEFEQVMEVQDQSERLEILEQAVPPEYSFSRSRKSIAMLGALFSVIVALGAGYLLELFNPAIRSAAQLERQLGIKPVISVPVVQPRRTPFDRWGRRGGLLALILGGLALLAAGLGRFVDPNLWSRFLPRRAGS</sequence>
<evidence type="ECO:0000313" key="4">
    <source>
        <dbReference type="Proteomes" id="UP000186684"/>
    </source>
</evidence>
<dbReference type="PROSITE" id="PS51257">
    <property type="entry name" value="PROKAR_LIPOPROTEIN"/>
    <property type="match status" value="1"/>
</dbReference>
<dbReference type="PANTHER" id="PTHR32309:SF31">
    <property type="entry name" value="CAPSULAR EXOPOLYSACCHARIDE FAMILY"/>
    <property type="match status" value="1"/>
</dbReference>
<evidence type="ECO:0000256" key="2">
    <source>
        <dbReference type="SAM" id="Phobius"/>
    </source>
</evidence>
<name>A0A1N7JW05_9RHOB</name>
<organism evidence="3 4">
    <name type="scientific">Roseivivax lentus</name>
    <dbReference type="NCBI Taxonomy" id="633194"/>
    <lineage>
        <taxon>Bacteria</taxon>
        <taxon>Pseudomonadati</taxon>
        <taxon>Pseudomonadota</taxon>
        <taxon>Alphaproteobacteria</taxon>
        <taxon>Rhodobacterales</taxon>
        <taxon>Roseobacteraceae</taxon>
        <taxon>Roseivivax</taxon>
    </lineage>
</organism>
<keyword evidence="2" id="KW-0812">Transmembrane</keyword>
<feature type="coiled-coil region" evidence="1">
    <location>
        <begin position="278"/>
        <end position="305"/>
    </location>
</feature>
<dbReference type="EMBL" id="FTOQ01000001">
    <property type="protein sequence ID" value="SIS53513.1"/>
    <property type="molecule type" value="Genomic_DNA"/>
</dbReference>
<dbReference type="PANTHER" id="PTHR32309">
    <property type="entry name" value="TYROSINE-PROTEIN KINASE"/>
    <property type="match status" value="1"/>
</dbReference>
<accession>A0A1N7JW05</accession>
<feature type="transmembrane region" description="Helical" evidence="2">
    <location>
        <begin position="20"/>
        <end position="37"/>
    </location>
</feature>
<evidence type="ECO:0000256" key="1">
    <source>
        <dbReference type="SAM" id="Coils"/>
    </source>
</evidence>
<dbReference type="OrthoDB" id="7642308at2"/>
<dbReference type="RefSeq" id="WP_076444226.1">
    <property type="nucleotide sequence ID" value="NZ_FTOQ01000001.1"/>
</dbReference>
<gene>
    <name evidence="3" type="ORF">SAMN05421759_101268</name>
</gene>
<dbReference type="InterPro" id="IPR050445">
    <property type="entry name" value="Bact_polysacc_biosynth/exp"/>
</dbReference>
<proteinExistence type="predicted"/>
<protein>
    <submittedName>
        <fullName evidence="3">Uncharacterized protein involved in exopolysaccharide biosynthesis</fullName>
    </submittedName>
</protein>
<feature type="transmembrane region" description="Helical" evidence="2">
    <location>
        <begin position="344"/>
        <end position="363"/>
    </location>
</feature>